<comment type="caution">
    <text evidence="4">The sequence shown here is derived from an EMBL/GenBank/DDBJ whole genome shotgun (WGS) entry which is preliminary data.</text>
</comment>
<dbReference type="PANTHER" id="PTHR33308:SF9">
    <property type="entry name" value="PEPTIDOGLYCAN HYDROLASE FLGJ"/>
    <property type="match status" value="1"/>
</dbReference>
<evidence type="ECO:0000259" key="2">
    <source>
        <dbReference type="SMART" id="SM00047"/>
    </source>
</evidence>
<dbReference type="RefSeq" id="WP_154266950.1">
    <property type="nucleotide sequence ID" value="NZ_WKQP01000010.1"/>
</dbReference>
<dbReference type="Gene3D" id="1.10.530.10">
    <property type="match status" value="1"/>
</dbReference>
<evidence type="ECO:0000259" key="3">
    <source>
        <dbReference type="SMART" id="SM01095"/>
    </source>
</evidence>
<dbReference type="AlphaFoldDB" id="A0A6L5T9T4"/>
<dbReference type="InterPro" id="IPR013168">
    <property type="entry name" value="Cpl_7_lyso_C"/>
</dbReference>
<gene>
    <name evidence="4" type="ORF">GKE07_07980</name>
</gene>
<dbReference type="EMBL" id="WKQP01000010">
    <property type="protein sequence ID" value="MSC60134.1"/>
    <property type="molecule type" value="Genomic_DNA"/>
</dbReference>
<dbReference type="PANTHER" id="PTHR33308">
    <property type="entry name" value="PEPTIDOGLYCAN HYDROLASE FLGJ"/>
    <property type="match status" value="1"/>
</dbReference>
<keyword evidence="1" id="KW-0378">Hydrolase</keyword>
<dbReference type="SMART" id="SM01095">
    <property type="entry name" value="Cpl-7"/>
    <property type="match status" value="2"/>
</dbReference>
<feature type="domain" description="Cpl-7 lysozyme C-terminal" evidence="3">
    <location>
        <begin position="226"/>
        <end position="267"/>
    </location>
</feature>
<dbReference type="GO" id="GO:0004040">
    <property type="term" value="F:amidase activity"/>
    <property type="evidence" value="ECO:0007669"/>
    <property type="project" value="InterPro"/>
</dbReference>
<protein>
    <submittedName>
        <fullName evidence="4">Uncharacterized protein</fullName>
    </submittedName>
</protein>
<dbReference type="InterPro" id="IPR002901">
    <property type="entry name" value="MGlyc_endo_b_GlcNAc-like_dom"/>
</dbReference>
<dbReference type="SMART" id="SM00047">
    <property type="entry name" value="LYZ2"/>
    <property type="match status" value="1"/>
</dbReference>
<reference evidence="4 5" key="1">
    <citation type="journal article" date="2019" name="Nat. Med.">
        <title>A library of human gut bacterial isolates paired with longitudinal multiomics data enables mechanistic microbiome research.</title>
        <authorList>
            <person name="Poyet M."/>
            <person name="Groussin M."/>
            <person name="Gibbons S.M."/>
            <person name="Avila-Pacheco J."/>
            <person name="Jiang X."/>
            <person name="Kearney S.M."/>
            <person name="Perrotta A.R."/>
            <person name="Berdy B."/>
            <person name="Zhao S."/>
            <person name="Lieberman T.D."/>
            <person name="Swanson P.K."/>
            <person name="Smith M."/>
            <person name="Roesemann S."/>
            <person name="Alexander J.E."/>
            <person name="Rich S.A."/>
            <person name="Livny J."/>
            <person name="Vlamakis H."/>
            <person name="Clish C."/>
            <person name="Bullock K."/>
            <person name="Deik A."/>
            <person name="Scott J."/>
            <person name="Pierce K.A."/>
            <person name="Xavier R.J."/>
            <person name="Alm E.J."/>
        </authorList>
    </citation>
    <scope>NUCLEOTIDE SEQUENCE [LARGE SCALE GENOMIC DNA]</scope>
    <source>
        <strain evidence="4 5">BIOML-A11</strain>
    </source>
</reference>
<dbReference type="Gene3D" id="2.10.70.40">
    <property type="entry name" value="peptidoglycan hydrolase"/>
    <property type="match status" value="1"/>
</dbReference>
<sequence length="267" mass="29066">MTTEQKNFIEKIAAAVNKYKDGYNIKVASPIIAQAIIESGWGESQLAAKYNNYFGLKCGSAWTGKSVNMATSEEYTPGVHTNIRDNFRVFDSLEDGVKGYFEFINYSRYANLKGVTDPETYVKNIKADGYATSSTYVSTLINAIKSYNLTQYDNGGSGNATQPEKPAASAGKSVNELAQEVLAGKWGNGADRKNRLEAAGYSYSAVQAKVNQLVNGTPATPQKKSVEEVAREVIRGKWGNGADRKNRLTAAGYSYSAVQAKVNQLMK</sequence>
<feature type="domain" description="Mannosyl-glycoprotein endo-beta-N-acetylglucosamidase-like" evidence="2">
    <location>
        <begin position="1"/>
        <end position="153"/>
    </location>
</feature>
<accession>A0A6L5T9T4</accession>
<evidence type="ECO:0000256" key="1">
    <source>
        <dbReference type="ARBA" id="ARBA00022801"/>
    </source>
</evidence>
<proteinExistence type="predicted"/>
<dbReference type="Proteomes" id="UP000479563">
    <property type="component" value="Unassembled WGS sequence"/>
</dbReference>
<feature type="domain" description="Cpl-7 lysozyme C-terminal" evidence="3">
    <location>
        <begin position="174"/>
        <end position="215"/>
    </location>
</feature>
<dbReference type="Pfam" id="PF08230">
    <property type="entry name" value="CW_7"/>
    <property type="match status" value="2"/>
</dbReference>
<dbReference type="Pfam" id="PF01832">
    <property type="entry name" value="Glucosaminidase"/>
    <property type="match status" value="1"/>
</dbReference>
<evidence type="ECO:0000313" key="4">
    <source>
        <dbReference type="EMBL" id="MSC60134.1"/>
    </source>
</evidence>
<organism evidence="4 5">
    <name type="scientific">Agathobacter rectalis</name>
    <dbReference type="NCBI Taxonomy" id="39491"/>
    <lineage>
        <taxon>Bacteria</taxon>
        <taxon>Bacillati</taxon>
        <taxon>Bacillota</taxon>
        <taxon>Clostridia</taxon>
        <taxon>Lachnospirales</taxon>
        <taxon>Lachnospiraceae</taxon>
        <taxon>Agathobacter</taxon>
    </lineage>
</organism>
<name>A0A6L5T9T4_9FIRM</name>
<evidence type="ECO:0000313" key="5">
    <source>
        <dbReference type="Proteomes" id="UP000479563"/>
    </source>
</evidence>
<dbReference type="InterPro" id="IPR051056">
    <property type="entry name" value="Glycosyl_Hydrolase_73"/>
</dbReference>